<evidence type="ECO:0000256" key="7">
    <source>
        <dbReference type="ARBA" id="ARBA00023014"/>
    </source>
</evidence>
<protein>
    <submittedName>
        <fullName evidence="9">4Fe-4S ferredoxin</fullName>
    </submittedName>
</protein>
<keyword evidence="7" id="KW-0411">Iron-sulfur</keyword>
<keyword evidence="3" id="KW-0479">Metal-binding</keyword>
<dbReference type="SUPFAM" id="SSF55021">
    <property type="entry name" value="ACT-like"/>
    <property type="match status" value="1"/>
</dbReference>
<keyword evidence="2" id="KW-0004">4Fe-4S</keyword>
<keyword evidence="1" id="KW-0813">Transport</keyword>
<evidence type="ECO:0000313" key="10">
    <source>
        <dbReference type="Proteomes" id="UP000427906"/>
    </source>
</evidence>
<dbReference type="SMART" id="SM00930">
    <property type="entry name" value="NIL"/>
    <property type="match status" value="1"/>
</dbReference>
<dbReference type="InterPro" id="IPR018449">
    <property type="entry name" value="NIL_domain"/>
</dbReference>
<dbReference type="Pfam" id="PF12838">
    <property type="entry name" value="Fer4_7"/>
    <property type="match status" value="1"/>
</dbReference>
<name>A0A5K7YLW2_9BACT</name>
<evidence type="ECO:0000256" key="2">
    <source>
        <dbReference type="ARBA" id="ARBA00022485"/>
    </source>
</evidence>
<dbReference type="RefSeq" id="WP_155315608.1">
    <property type="nucleotide sequence ID" value="NZ_AP021874.1"/>
</dbReference>
<dbReference type="GO" id="GO:0051539">
    <property type="term" value="F:4 iron, 4 sulfur cluster binding"/>
    <property type="evidence" value="ECO:0007669"/>
    <property type="project" value="UniProtKB-KW"/>
</dbReference>
<dbReference type="GO" id="GO:0046872">
    <property type="term" value="F:metal ion binding"/>
    <property type="evidence" value="ECO:0007669"/>
    <property type="project" value="UniProtKB-KW"/>
</dbReference>
<evidence type="ECO:0000256" key="5">
    <source>
        <dbReference type="ARBA" id="ARBA00022982"/>
    </source>
</evidence>
<evidence type="ECO:0000256" key="3">
    <source>
        <dbReference type="ARBA" id="ARBA00022723"/>
    </source>
</evidence>
<feature type="domain" description="4Fe-4S ferredoxin-type" evidence="8">
    <location>
        <begin position="76"/>
        <end position="105"/>
    </location>
</feature>
<dbReference type="Gene3D" id="3.30.70.260">
    <property type="match status" value="1"/>
</dbReference>
<dbReference type="InterPro" id="IPR017896">
    <property type="entry name" value="4Fe4S_Fe-S-bd"/>
</dbReference>
<dbReference type="PROSITE" id="PS00198">
    <property type="entry name" value="4FE4S_FER_1"/>
    <property type="match status" value="2"/>
</dbReference>
<dbReference type="InterPro" id="IPR017900">
    <property type="entry name" value="4Fe4S_Fe_S_CS"/>
</dbReference>
<proteinExistence type="predicted"/>
<dbReference type="KEGG" id="dalk:DSCA_12640"/>
<dbReference type="SUPFAM" id="SSF54862">
    <property type="entry name" value="4Fe-4S ferredoxins"/>
    <property type="match status" value="1"/>
</dbReference>
<keyword evidence="6" id="KW-0408">Iron</keyword>
<dbReference type="PROSITE" id="PS51379">
    <property type="entry name" value="4FE4S_FER_2"/>
    <property type="match status" value="2"/>
</dbReference>
<dbReference type="PANTHER" id="PTHR43687:SF6">
    <property type="entry name" value="L-ASPARTATE SEMIALDEHYDE SULFURTRANSFERASE IRON-SULFUR SUBUNIT"/>
    <property type="match status" value="1"/>
</dbReference>
<dbReference type="EMBL" id="AP021874">
    <property type="protein sequence ID" value="BBO67334.1"/>
    <property type="molecule type" value="Genomic_DNA"/>
</dbReference>
<dbReference type="Proteomes" id="UP000427906">
    <property type="component" value="Chromosome"/>
</dbReference>
<dbReference type="InterPro" id="IPR045865">
    <property type="entry name" value="ACT-like_dom_sf"/>
</dbReference>
<accession>A0A5K7YLW2</accession>
<evidence type="ECO:0000259" key="8">
    <source>
        <dbReference type="PROSITE" id="PS51379"/>
    </source>
</evidence>
<dbReference type="AlphaFoldDB" id="A0A5K7YLW2"/>
<keyword evidence="5" id="KW-0249">Electron transport</keyword>
<evidence type="ECO:0000313" key="9">
    <source>
        <dbReference type="EMBL" id="BBO67334.1"/>
    </source>
</evidence>
<sequence>MYSKILKLRFPVTEVQKPLVCSLAREYDLMFNILNAGILPRKEGFMVLEVSGSRKNFKEGVNYLKRQGVDVQNASREIKRNESKCTHCGSCTAVCPTGALSVKRPEMEVEFDQQKCSVCELCVTACPPRAMEVRPTDQLFFE</sequence>
<keyword evidence="10" id="KW-1185">Reference proteome</keyword>
<gene>
    <name evidence="9" type="ORF">DSCA_12640</name>
</gene>
<dbReference type="PANTHER" id="PTHR43687">
    <property type="entry name" value="ADENYLYLSULFATE REDUCTASE, BETA SUBUNIT"/>
    <property type="match status" value="1"/>
</dbReference>
<dbReference type="Gene3D" id="3.30.70.20">
    <property type="match status" value="2"/>
</dbReference>
<reference evidence="9 10" key="1">
    <citation type="submission" date="2019-11" db="EMBL/GenBank/DDBJ databases">
        <title>Comparative genomics of hydrocarbon-degrading Desulfosarcina strains.</title>
        <authorList>
            <person name="Watanabe M."/>
            <person name="Kojima H."/>
            <person name="Fukui M."/>
        </authorList>
    </citation>
    <scope>NUCLEOTIDE SEQUENCE [LARGE SCALE GENOMIC DNA]</scope>
    <source>
        <strain evidence="9 10">PL12</strain>
    </source>
</reference>
<dbReference type="Pfam" id="PF09383">
    <property type="entry name" value="NIL"/>
    <property type="match status" value="1"/>
</dbReference>
<evidence type="ECO:0000256" key="1">
    <source>
        <dbReference type="ARBA" id="ARBA00022448"/>
    </source>
</evidence>
<dbReference type="InterPro" id="IPR050572">
    <property type="entry name" value="Fe-S_Ferredoxin"/>
</dbReference>
<dbReference type="OrthoDB" id="9808559at2"/>
<evidence type="ECO:0000256" key="6">
    <source>
        <dbReference type="ARBA" id="ARBA00023004"/>
    </source>
</evidence>
<organism evidence="9 10">
    <name type="scientific">Desulfosarcina alkanivorans</name>
    <dbReference type="NCBI Taxonomy" id="571177"/>
    <lineage>
        <taxon>Bacteria</taxon>
        <taxon>Pseudomonadati</taxon>
        <taxon>Thermodesulfobacteriota</taxon>
        <taxon>Desulfobacteria</taxon>
        <taxon>Desulfobacterales</taxon>
        <taxon>Desulfosarcinaceae</taxon>
        <taxon>Desulfosarcina</taxon>
    </lineage>
</organism>
<feature type="domain" description="4Fe-4S ferredoxin-type" evidence="8">
    <location>
        <begin position="107"/>
        <end position="136"/>
    </location>
</feature>
<keyword evidence="4" id="KW-0677">Repeat</keyword>
<evidence type="ECO:0000256" key="4">
    <source>
        <dbReference type="ARBA" id="ARBA00022737"/>
    </source>
</evidence>